<feature type="compositionally biased region" description="Polar residues" evidence="1">
    <location>
        <begin position="1"/>
        <end position="10"/>
    </location>
</feature>
<sequence length="170" mass="18854">MAGYTTRSQVSDSAATDSTDQSAEATASVAPYEPVRVLPTRPDGWPNWLGRRPISSADRDKILGDLRADQDEQNAVERRDSLQRAPLFSCLTIEGFGSQDDLRKVIRLRASINAACRVAAGDRRTSYHATDERITIGIAGPDARERIAGLRQQLARMSRNRGWTITEELR</sequence>
<protein>
    <submittedName>
        <fullName evidence="2">Uncharacterized protein</fullName>
    </submittedName>
</protein>
<dbReference type="EMBL" id="NGFP01000229">
    <property type="protein sequence ID" value="OUC91212.1"/>
    <property type="molecule type" value="Genomic_DNA"/>
</dbReference>
<feature type="region of interest" description="Disordered" evidence="1">
    <location>
        <begin position="1"/>
        <end position="52"/>
    </location>
</feature>
<dbReference type="AlphaFoldDB" id="A0A243R9C0"/>
<evidence type="ECO:0000313" key="3">
    <source>
        <dbReference type="Proteomes" id="UP000194761"/>
    </source>
</evidence>
<feature type="compositionally biased region" description="Low complexity" evidence="1">
    <location>
        <begin position="11"/>
        <end position="28"/>
    </location>
</feature>
<dbReference type="Proteomes" id="UP000194761">
    <property type="component" value="Unassembled WGS sequence"/>
</dbReference>
<name>A0A243R9C0_9ACTN</name>
<comment type="caution">
    <text evidence="2">The sequence shown here is derived from an EMBL/GenBank/DDBJ whole genome shotgun (WGS) entry which is preliminary data.</text>
</comment>
<evidence type="ECO:0000256" key="1">
    <source>
        <dbReference type="SAM" id="MobiDB-lite"/>
    </source>
</evidence>
<gene>
    <name evidence="2" type="ORF">CA984_34510</name>
</gene>
<proteinExistence type="predicted"/>
<reference evidence="2 3" key="1">
    <citation type="submission" date="2017-05" db="EMBL/GenBank/DDBJ databases">
        <title>Biotechnological potential of actinobacteria isolated from South African environments.</title>
        <authorList>
            <person name="Le Roes-Hill M."/>
            <person name="Prins A."/>
            <person name="Durrell K.A."/>
        </authorList>
    </citation>
    <scope>NUCLEOTIDE SEQUENCE [LARGE SCALE GENOMIC DNA]</scope>
    <source>
        <strain evidence="2">M26</strain>
    </source>
</reference>
<keyword evidence="3" id="KW-1185">Reference proteome</keyword>
<accession>A0A243R9C0</accession>
<organism evidence="2 3">
    <name type="scientific">Streptosporangium minutum</name>
    <dbReference type="NCBI Taxonomy" id="569862"/>
    <lineage>
        <taxon>Bacteria</taxon>
        <taxon>Bacillati</taxon>
        <taxon>Actinomycetota</taxon>
        <taxon>Actinomycetes</taxon>
        <taxon>Streptosporangiales</taxon>
        <taxon>Streptosporangiaceae</taxon>
        <taxon>Streptosporangium</taxon>
    </lineage>
</organism>
<evidence type="ECO:0000313" key="2">
    <source>
        <dbReference type="EMBL" id="OUC91212.1"/>
    </source>
</evidence>